<dbReference type="SUPFAM" id="SSF55681">
    <property type="entry name" value="Class II aaRS and biotin synthetases"/>
    <property type="match status" value="1"/>
</dbReference>
<dbReference type="Gene3D" id="3.30.930.10">
    <property type="entry name" value="Bira Bifunctional Protein, Domain 2"/>
    <property type="match status" value="1"/>
</dbReference>
<comment type="similarity">
    <text evidence="2">Belongs to the LplA family.</text>
</comment>
<dbReference type="VEuPathDB" id="TriTrypDB:BSAL_76810"/>
<dbReference type="Proteomes" id="UP000051952">
    <property type="component" value="Unassembled WGS sequence"/>
</dbReference>
<organism evidence="4 5">
    <name type="scientific">Bodo saltans</name>
    <name type="common">Flagellated protozoan</name>
    <dbReference type="NCBI Taxonomy" id="75058"/>
    <lineage>
        <taxon>Eukaryota</taxon>
        <taxon>Discoba</taxon>
        <taxon>Euglenozoa</taxon>
        <taxon>Kinetoplastea</taxon>
        <taxon>Metakinetoplastina</taxon>
        <taxon>Eubodonida</taxon>
        <taxon>Bodonidae</taxon>
        <taxon>Bodo</taxon>
    </lineage>
</organism>
<comment type="pathway">
    <text evidence="1">Protein modification; protein lipoylation via exogenous pathway; protein N(6)-(lipoyl)lysine from lipoate: step 2/2.</text>
</comment>
<proteinExistence type="inferred from homology"/>
<accession>A0A0S4IZJ4</accession>
<dbReference type="GO" id="GO:0009249">
    <property type="term" value="P:protein lipoylation"/>
    <property type="evidence" value="ECO:0007669"/>
    <property type="project" value="InterPro"/>
</dbReference>
<dbReference type="GO" id="GO:0016874">
    <property type="term" value="F:ligase activity"/>
    <property type="evidence" value="ECO:0007669"/>
    <property type="project" value="UniProtKB-KW"/>
</dbReference>
<dbReference type="PROSITE" id="PS51733">
    <property type="entry name" value="BPL_LPL_CATALYTIC"/>
    <property type="match status" value="1"/>
</dbReference>
<dbReference type="UniPathway" id="UPA00537">
    <property type="reaction ID" value="UER00595"/>
</dbReference>
<protein>
    <submittedName>
        <fullName evidence="4">Lipoate-protein ligase, putative</fullName>
    </submittedName>
</protein>
<evidence type="ECO:0000313" key="5">
    <source>
        <dbReference type="Proteomes" id="UP000051952"/>
    </source>
</evidence>
<keyword evidence="5" id="KW-1185">Reference proteome</keyword>
<dbReference type="PANTHER" id="PTHR12561">
    <property type="entry name" value="LIPOATE-PROTEIN LIGASE"/>
    <property type="match status" value="1"/>
</dbReference>
<dbReference type="GO" id="GO:0005737">
    <property type="term" value="C:cytoplasm"/>
    <property type="evidence" value="ECO:0007669"/>
    <property type="project" value="TreeGrafter"/>
</dbReference>
<evidence type="ECO:0000313" key="4">
    <source>
        <dbReference type="EMBL" id="CUG27813.1"/>
    </source>
</evidence>
<evidence type="ECO:0000259" key="3">
    <source>
        <dbReference type="PROSITE" id="PS51733"/>
    </source>
</evidence>
<evidence type="ECO:0000256" key="1">
    <source>
        <dbReference type="ARBA" id="ARBA00005085"/>
    </source>
</evidence>
<dbReference type="Pfam" id="PF21948">
    <property type="entry name" value="LplA-B_cat"/>
    <property type="match status" value="1"/>
</dbReference>
<name>A0A0S4IZJ4_BODSA</name>
<dbReference type="PANTHER" id="PTHR12561:SF3">
    <property type="entry name" value="LIPOYLTRANSFERASE 1, MITOCHONDRIAL"/>
    <property type="match status" value="1"/>
</dbReference>
<gene>
    <name evidence="4" type="ORF">BSAL_76810</name>
</gene>
<sequence>MRSLTATTAGQQKGLAMLRYRGATWVDFTRTTTPLTQSRRFAAAVVFDSSSKASPQTNYVTMGVEGVLHTIKSLHQTHSSSATQHLGARAVVSASQNVYENLAVEEALMRAVVLVPVSHNNYNDGCKPTNPLNVNNSDATDPQLQLLMFSYINSPCAVIGRNQCVFTEVNVPLCTQRGALVARRSSGGGTVFHDAGNVNFTFFTHRHSYDPVRTIGILMRFLIEHFSIDPRRLTTTGRHDIFLDGCKITGSAMRIQKDVAFHHCTLLVASNRAALRGSLGTSGDYVNVSTKSTTSVRSPVTTLRDAGVLELVGGDDKKETELDAAKRIQAAFLTFVLNHGLDVYAATRLGSDAVAAAVASGQETQVHHNMLWPGSPLLHRSEVFSTLLVASTDDIASTPFIEGEGRKVPPRSHSKIAEEIAMLSSPEWIYGAMPSLEVTVRVHKSDVNQCLSERMMGSLDAPRISGFLNAMIKFTFGGPTDANTAILCRVMLERGIVTSAHWFPIAPSSDEEPSTSSSDCCCCWFDPLLSAYTAGRGVNGVRDGLPLQGFDGVIAELYAMDPTALWDQVIFAAADSSASRELEDAMNNVHEVRSESAGTKNAWMPILPHFLRAIIHCSIGAAGLK</sequence>
<evidence type="ECO:0000256" key="2">
    <source>
        <dbReference type="ARBA" id="ARBA00008242"/>
    </source>
</evidence>
<dbReference type="OrthoDB" id="201621at2759"/>
<dbReference type="EMBL" id="CYKH01000729">
    <property type="protein sequence ID" value="CUG27813.1"/>
    <property type="molecule type" value="Genomic_DNA"/>
</dbReference>
<dbReference type="InterPro" id="IPR004143">
    <property type="entry name" value="BPL_LPL_catalytic"/>
</dbReference>
<dbReference type="AlphaFoldDB" id="A0A0S4IZJ4"/>
<dbReference type="InterPro" id="IPR004562">
    <property type="entry name" value="LipoylTrfase_LipoateP_Ligase"/>
</dbReference>
<dbReference type="InterPro" id="IPR045864">
    <property type="entry name" value="aa-tRNA-synth_II/BPL/LPL"/>
</dbReference>
<keyword evidence="4" id="KW-0436">Ligase</keyword>
<dbReference type="GO" id="GO:0017118">
    <property type="term" value="F:lipoyltransferase activity"/>
    <property type="evidence" value="ECO:0007669"/>
    <property type="project" value="TreeGrafter"/>
</dbReference>
<reference evidence="5" key="1">
    <citation type="submission" date="2015-09" db="EMBL/GenBank/DDBJ databases">
        <authorList>
            <consortium name="Pathogen Informatics"/>
        </authorList>
    </citation>
    <scope>NUCLEOTIDE SEQUENCE [LARGE SCALE GENOMIC DNA]</scope>
    <source>
        <strain evidence="5">Lake Konstanz</strain>
    </source>
</reference>
<dbReference type="CDD" id="cd16443">
    <property type="entry name" value="LplA"/>
    <property type="match status" value="1"/>
</dbReference>
<feature type="domain" description="BPL/LPL catalytic" evidence="3">
    <location>
        <begin position="138"/>
        <end position="319"/>
    </location>
</feature>